<evidence type="ECO:0000256" key="1">
    <source>
        <dbReference type="ARBA" id="ARBA00022795"/>
    </source>
</evidence>
<evidence type="ECO:0000313" key="2">
    <source>
        <dbReference type="EMBL" id="MBN8252979.1"/>
    </source>
</evidence>
<dbReference type="InterPro" id="IPR007809">
    <property type="entry name" value="FlgN-like"/>
</dbReference>
<name>A0A8I1SP00_9BACI</name>
<dbReference type="RefSeq" id="WP_206782908.1">
    <property type="nucleotide sequence ID" value="NZ_JAEMWV010000008.1"/>
</dbReference>
<dbReference type="Pfam" id="PF05130">
    <property type="entry name" value="FlgN"/>
    <property type="match status" value="1"/>
</dbReference>
<gene>
    <name evidence="2" type="primary">flgN</name>
    <name evidence="2" type="ORF">JF537_15495</name>
</gene>
<sequence length="146" mass="16464">MNSGKLTEILTKQIALHKSLLALTDKKKAIIISQNIKELTHVLKDEQTHVAAIEALEKQRMLLMENIAQIEQAITLQPLQSQLIELIESIQRENELNQQLLTQSLQLINLELDLLTSSQQADSYNYTKAENDVPSLTQASTFQSKA</sequence>
<organism evidence="2 3">
    <name type="scientific">Priestia flexa</name>
    <dbReference type="NCBI Taxonomy" id="86664"/>
    <lineage>
        <taxon>Bacteria</taxon>
        <taxon>Bacillati</taxon>
        <taxon>Bacillota</taxon>
        <taxon>Bacilli</taxon>
        <taxon>Bacillales</taxon>
        <taxon>Bacillaceae</taxon>
        <taxon>Priestia</taxon>
    </lineage>
</organism>
<dbReference type="EMBL" id="JAEMWV010000008">
    <property type="protein sequence ID" value="MBN8252979.1"/>
    <property type="molecule type" value="Genomic_DNA"/>
</dbReference>
<dbReference type="Gene3D" id="1.20.58.300">
    <property type="entry name" value="FlgN-like"/>
    <property type="match status" value="1"/>
</dbReference>
<evidence type="ECO:0000313" key="3">
    <source>
        <dbReference type="Proteomes" id="UP000664578"/>
    </source>
</evidence>
<dbReference type="GO" id="GO:0044780">
    <property type="term" value="P:bacterial-type flagellum assembly"/>
    <property type="evidence" value="ECO:0007669"/>
    <property type="project" value="InterPro"/>
</dbReference>
<comment type="caution">
    <text evidence="2">The sequence shown here is derived from an EMBL/GenBank/DDBJ whole genome shotgun (WGS) entry which is preliminary data.</text>
</comment>
<dbReference type="InterPro" id="IPR036679">
    <property type="entry name" value="FlgN-like_sf"/>
</dbReference>
<proteinExistence type="predicted"/>
<keyword evidence="2" id="KW-0282">Flagellum</keyword>
<keyword evidence="2" id="KW-0969">Cilium</keyword>
<dbReference type="AlphaFoldDB" id="A0A8I1SP00"/>
<reference evidence="2" key="1">
    <citation type="submission" date="2020-12" db="EMBL/GenBank/DDBJ databases">
        <title>PHA producing bacteria isolated from mangrove.</title>
        <authorList>
            <person name="Zheng W."/>
            <person name="Yu S."/>
            <person name="Huang Y."/>
        </authorList>
    </citation>
    <scope>NUCLEOTIDE SEQUENCE</scope>
    <source>
        <strain evidence="2">GN22-4</strain>
    </source>
</reference>
<dbReference type="Proteomes" id="UP000664578">
    <property type="component" value="Unassembled WGS sequence"/>
</dbReference>
<accession>A0A8I1SP00</accession>
<dbReference type="SUPFAM" id="SSF140566">
    <property type="entry name" value="FlgN-like"/>
    <property type="match status" value="1"/>
</dbReference>
<protein>
    <submittedName>
        <fullName evidence="2">Flagellar export chaperone FlgN</fullName>
    </submittedName>
</protein>
<keyword evidence="1" id="KW-1005">Bacterial flagellum biogenesis</keyword>
<keyword evidence="2" id="KW-0966">Cell projection</keyword>